<dbReference type="Gene3D" id="1.20.1290.10">
    <property type="entry name" value="AhpD-like"/>
    <property type="match status" value="1"/>
</dbReference>
<dbReference type="InterPro" id="IPR003779">
    <property type="entry name" value="CMD-like"/>
</dbReference>
<feature type="domain" description="Carboxymuconolactone decarboxylase-like" evidence="3">
    <location>
        <begin position="69"/>
        <end position="118"/>
    </location>
</feature>
<dbReference type="Gene3D" id="3.40.50.1820">
    <property type="entry name" value="alpha/beta hydrolase"/>
    <property type="match status" value="1"/>
</dbReference>
<evidence type="ECO:0000259" key="2">
    <source>
        <dbReference type="Pfam" id="PF00561"/>
    </source>
</evidence>
<sequence>MASTPDLSNSQAEHDNPDINRNYDGSTQTIPGATMGRHTAFQLAGQHMITNLERLESINPSSGAMFWKAVLTALGDCADQVEIYTEAALKHGATEDEILAVINHASSFAGTPRAVNTMRRIAGTLASARQFERPRETVVRLRDHDTLIREYSPGAAGTPIILIHALSMDGRMFTEVAPSLTSAGRVITYDLRGHGYARGAPLTTSLDHLVDDLKQLVDILDIEKADVYGASYGGAVAQYFTLAHPSRVRSLCTMATSAQGHPLLATRATRAEEGHMQELVAEAIIRWFLPETIALNPWFVRYARANVEQVRVEEWAAAWRAMAALDCLHRIPEISVPILVLAGKQDASATPEHMKPIYQESPNGTYVELDPGTHMMVMEQPEAVANALLNFRKVVDEKC</sequence>
<dbReference type="Pfam" id="PF00561">
    <property type="entry name" value="Abhydrolase_1"/>
    <property type="match status" value="1"/>
</dbReference>
<keyword evidence="4" id="KW-0378">Hydrolase</keyword>
<evidence type="ECO:0000259" key="3">
    <source>
        <dbReference type="Pfam" id="PF02627"/>
    </source>
</evidence>
<evidence type="ECO:0000313" key="5">
    <source>
        <dbReference type="Proteomes" id="UP001610563"/>
    </source>
</evidence>
<feature type="domain" description="AB hydrolase-1" evidence="2">
    <location>
        <begin position="159"/>
        <end position="380"/>
    </location>
</feature>
<accession>A0ABR4FZ65</accession>
<name>A0ABR4FZ65_9EURO</name>
<dbReference type="SUPFAM" id="SSF53474">
    <property type="entry name" value="alpha/beta-Hydrolases"/>
    <property type="match status" value="1"/>
</dbReference>
<evidence type="ECO:0000313" key="4">
    <source>
        <dbReference type="EMBL" id="KAL2788218.1"/>
    </source>
</evidence>
<dbReference type="InterPro" id="IPR029032">
    <property type="entry name" value="AhpD-like"/>
</dbReference>
<dbReference type="Proteomes" id="UP001610563">
    <property type="component" value="Unassembled WGS sequence"/>
</dbReference>
<comment type="caution">
    <text evidence="4">The sequence shown here is derived from an EMBL/GenBank/DDBJ whole genome shotgun (WGS) entry which is preliminary data.</text>
</comment>
<dbReference type="EMBL" id="JBFTWV010000083">
    <property type="protein sequence ID" value="KAL2788218.1"/>
    <property type="molecule type" value="Genomic_DNA"/>
</dbReference>
<dbReference type="PRINTS" id="PR00111">
    <property type="entry name" value="ABHYDROLASE"/>
</dbReference>
<dbReference type="SUPFAM" id="SSF69118">
    <property type="entry name" value="AhpD-like"/>
    <property type="match status" value="1"/>
</dbReference>
<dbReference type="Pfam" id="PF02627">
    <property type="entry name" value="CMD"/>
    <property type="match status" value="1"/>
</dbReference>
<dbReference type="GO" id="GO:0016787">
    <property type="term" value="F:hydrolase activity"/>
    <property type="evidence" value="ECO:0007669"/>
    <property type="project" value="UniProtKB-KW"/>
</dbReference>
<gene>
    <name evidence="4" type="ORF">BJX66DRAFT_340493</name>
</gene>
<dbReference type="InterPro" id="IPR050266">
    <property type="entry name" value="AB_hydrolase_sf"/>
</dbReference>
<feature type="compositionally biased region" description="Polar residues" evidence="1">
    <location>
        <begin position="1"/>
        <end position="11"/>
    </location>
</feature>
<feature type="region of interest" description="Disordered" evidence="1">
    <location>
        <begin position="1"/>
        <end position="32"/>
    </location>
</feature>
<dbReference type="InterPro" id="IPR029058">
    <property type="entry name" value="AB_hydrolase_fold"/>
</dbReference>
<keyword evidence="5" id="KW-1185">Reference proteome</keyword>
<dbReference type="InterPro" id="IPR000073">
    <property type="entry name" value="AB_hydrolase_1"/>
</dbReference>
<evidence type="ECO:0000256" key="1">
    <source>
        <dbReference type="SAM" id="MobiDB-lite"/>
    </source>
</evidence>
<organism evidence="4 5">
    <name type="scientific">Aspergillus keveii</name>
    <dbReference type="NCBI Taxonomy" id="714993"/>
    <lineage>
        <taxon>Eukaryota</taxon>
        <taxon>Fungi</taxon>
        <taxon>Dikarya</taxon>
        <taxon>Ascomycota</taxon>
        <taxon>Pezizomycotina</taxon>
        <taxon>Eurotiomycetes</taxon>
        <taxon>Eurotiomycetidae</taxon>
        <taxon>Eurotiales</taxon>
        <taxon>Aspergillaceae</taxon>
        <taxon>Aspergillus</taxon>
        <taxon>Aspergillus subgen. Nidulantes</taxon>
    </lineage>
</organism>
<proteinExistence type="predicted"/>
<protein>
    <submittedName>
        <fullName evidence="4">Alpha/Beta hydrolase protein</fullName>
    </submittedName>
</protein>
<dbReference type="PANTHER" id="PTHR43798">
    <property type="entry name" value="MONOACYLGLYCEROL LIPASE"/>
    <property type="match status" value="1"/>
</dbReference>
<reference evidence="4 5" key="1">
    <citation type="submission" date="2024-07" db="EMBL/GenBank/DDBJ databases">
        <title>Section-level genome sequencing and comparative genomics of Aspergillus sections Usti and Cavernicolus.</title>
        <authorList>
            <consortium name="Lawrence Berkeley National Laboratory"/>
            <person name="Nybo J.L."/>
            <person name="Vesth T.C."/>
            <person name="Theobald S."/>
            <person name="Frisvad J.C."/>
            <person name="Larsen T.O."/>
            <person name="Kjaerboelling I."/>
            <person name="Rothschild-Mancinelli K."/>
            <person name="Lyhne E.K."/>
            <person name="Kogle M.E."/>
            <person name="Barry K."/>
            <person name="Clum A."/>
            <person name="Na H."/>
            <person name="Ledsgaard L."/>
            <person name="Lin J."/>
            <person name="Lipzen A."/>
            <person name="Kuo A."/>
            <person name="Riley R."/>
            <person name="Mondo S."/>
            <person name="Labutti K."/>
            <person name="Haridas S."/>
            <person name="Pangalinan J."/>
            <person name="Salamov A.A."/>
            <person name="Simmons B.A."/>
            <person name="Magnuson J.K."/>
            <person name="Chen J."/>
            <person name="Drula E."/>
            <person name="Henrissat B."/>
            <person name="Wiebenga A."/>
            <person name="Lubbers R.J."/>
            <person name="Gomes A.C."/>
            <person name="Makela M.R."/>
            <person name="Stajich J."/>
            <person name="Grigoriev I.V."/>
            <person name="Mortensen U.H."/>
            <person name="De Vries R.P."/>
            <person name="Baker S.E."/>
            <person name="Andersen M.R."/>
        </authorList>
    </citation>
    <scope>NUCLEOTIDE SEQUENCE [LARGE SCALE GENOMIC DNA]</scope>
    <source>
        <strain evidence="4 5">CBS 209.92</strain>
    </source>
</reference>